<dbReference type="Proteomes" id="UP000242188">
    <property type="component" value="Unassembled WGS sequence"/>
</dbReference>
<keyword evidence="16" id="KW-1185">Reference proteome</keyword>
<accession>A0A210PE59</accession>
<dbReference type="GO" id="GO:0008270">
    <property type="term" value="F:zinc ion binding"/>
    <property type="evidence" value="ECO:0007669"/>
    <property type="project" value="UniProtKB-KW"/>
</dbReference>
<name>A0A210PE59_MIZYE</name>
<sequence length="708" mass="81127">MPVVYLERLPLPSLQTYSAISAILLSCSVFYAYQVVVSVEEISKSVTVDLPAPASIPRDVGSILNKREDASSIEPVEEFMNFTLPYDNLGWNIFHVLTTEGWCIWTLVNTAYCCLIFLGKVIQKQVFGDLRVSERQHLKDRIWNFLFYKFIFIFGVMNVQTMDEVVNWVAWFTILGFFHLLIQLSKDRFEYVSFSPTTPKWFHLKLISLLSVVLLCSATLLVICIYVGMYAGLTVLAFMAAECLILGFRTLYVILRYVIHLVDMNMEGVWENRTVYIYYAELVFELSVLSVDFAHHLHMLLWGNFFLSMASLVICMQLRYLFYEFQRRVRRHKNYRKVVKNMEARFSMATTDDLKDNNDNCAICWEPMETARKLPCDHLFHNGCLLSWLEQDTSCPTCRTTLNDSPEEPPREHVPDARGDAPINTPPPGQPINRALTNHFFHFDGSRYVSWFPSFSVEVTHTQLLPQGQQQPPIQTSQLDSMARQVETVFPHIPLNVIMDDLRQTRSVDFTIENILEGRVQAPLPGTLVTRAALGDAENPPSEDPSSQLALPTTMSRTSVMAIEAATAARHQEDQYSTPDPQNSYTSLDPQSSYSSPDPPISQSRPLYEYRRDEGPSPTGSRFSKSANEREVMLQDRKNSMLEQARRRYLATCNPKQYEDLSNSDSDESQEQFLLESSNSGHLDNRTRQRELAFKAAQRRMGLNDEAT</sequence>
<feature type="domain" description="RING-type" evidence="13">
    <location>
        <begin position="361"/>
        <end position="399"/>
    </location>
</feature>
<dbReference type="InterPro" id="IPR040675">
    <property type="entry name" value="AMFR_Ube2g2-bd"/>
</dbReference>
<dbReference type="GO" id="GO:0016020">
    <property type="term" value="C:membrane"/>
    <property type="evidence" value="ECO:0007669"/>
    <property type="project" value="UniProtKB-SubCell"/>
</dbReference>
<feature type="region of interest" description="Disordered" evidence="11">
    <location>
        <begin position="568"/>
        <end position="631"/>
    </location>
</feature>
<dbReference type="CDD" id="cd16455">
    <property type="entry name" value="RING-H2_AMFR"/>
    <property type="match status" value="1"/>
</dbReference>
<dbReference type="STRING" id="6573.A0A210PE59"/>
<dbReference type="PROSITE" id="PS51140">
    <property type="entry name" value="CUE"/>
    <property type="match status" value="1"/>
</dbReference>
<evidence type="ECO:0000259" key="13">
    <source>
        <dbReference type="PROSITE" id="PS50089"/>
    </source>
</evidence>
<dbReference type="Pfam" id="PF13639">
    <property type="entry name" value="zf-RING_2"/>
    <property type="match status" value="1"/>
</dbReference>
<keyword evidence="3" id="KW-0808">Transferase</keyword>
<feature type="compositionally biased region" description="Basic and acidic residues" evidence="11">
    <location>
        <begin position="683"/>
        <end position="693"/>
    </location>
</feature>
<evidence type="ECO:0000256" key="2">
    <source>
        <dbReference type="ARBA" id="ARBA00004906"/>
    </source>
</evidence>
<dbReference type="Gene3D" id="3.30.40.10">
    <property type="entry name" value="Zinc/RING finger domain, C3HC4 (zinc finger)"/>
    <property type="match status" value="1"/>
</dbReference>
<feature type="region of interest" description="Disordered" evidence="11">
    <location>
        <begin position="656"/>
        <end position="708"/>
    </location>
</feature>
<feature type="transmembrane region" description="Helical" evidence="12">
    <location>
        <begin position="165"/>
        <end position="185"/>
    </location>
</feature>
<dbReference type="GO" id="GO:0070936">
    <property type="term" value="P:protein K48-linked ubiquitination"/>
    <property type="evidence" value="ECO:0007669"/>
    <property type="project" value="TreeGrafter"/>
</dbReference>
<keyword evidence="7" id="KW-0862">Zinc</keyword>
<dbReference type="SMART" id="SM00184">
    <property type="entry name" value="RING"/>
    <property type="match status" value="1"/>
</dbReference>
<keyword evidence="5" id="KW-0479">Metal-binding</keyword>
<feature type="transmembrane region" description="Helical" evidence="12">
    <location>
        <begin position="206"/>
        <end position="229"/>
    </location>
</feature>
<evidence type="ECO:0000256" key="12">
    <source>
        <dbReference type="SAM" id="Phobius"/>
    </source>
</evidence>
<keyword evidence="9 12" id="KW-0472">Membrane</keyword>
<feature type="transmembrane region" description="Helical" evidence="12">
    <location>
        <begin position="301"/>
        <end position="322"/>
    </location>
</feature>
<keyword evidence="4 12" id="KW-0812">Transmembrane</keyword>
<evidence type="ECO:0000256" key="8">
    <source>
        <dbReference type="ARBA" id="ARBA00022989"/>
    </source>
</evidence>
<evidence type="ECO:0000256" key="3">
    <source>
        <dbReference type="ARBA" id="ARBA00022679"/>
    </source>
</evidence>
<feature type="domain" description="CUE" evidence="14">
    <location>
        <begin position="478"/>
        <end position="520"/>
    </location>
</feature>
<dbReference type="CDD" id="cd14421">
    <property type="entry name" value="CUE_AMFR"/>
    <property type="match status" value="1"/>
</dbReference>
<keyword evidence="8 12" id="KW-1133">Transmembrane helix</keyword>
<evidence type="ECO:0000256" key="10">
    <source>
        <dbReference type="PROSITE-ProRule" id="PRU00175"/>
    </source>
</evidence>
<protein>
    <submittedName>
        <fullName evidence="15">E3 ubiquitin-protein ligase AMFR</fullName>
    </submittedName>
</protein>
<proteinExistence type="predicted"/>
<feature type="transmembrane region" description="Helical" evidence="12">
    <location>
        <begin position="142"/>
        <end position="159"/>
    </location>
</feature>
<dbReference type="Pfam" id="PF02845">
    <property type="entry name" value="CUE"/>
    <property type="match status" value="1"/>
</dbReference>
<dbReference type="InterPro" id="IPR003892">
    <property type="entry name" value="CUE"/>
</dbReference>
<evidence type="ECO:0000313" key="16">
    <source>
        <dbReference type="Proteomes" id="UP000242188"/>
    </source>
</evidence>
<dbReference type="AlphaFoldDB" id="A0A210PE59"/>
<keyword evidence="6 10" id="KW-0863">Zinc-finger</keyword>
<dbReference type="Pfam" id="PF18442">
    <property type="entry name" value="G2BR"/>
    <property type="match status" value="1"/>
</dbReference>
<feature type="compositionally biased region" description="Low complexity" evidence="11">
    <location>
        <begin position="584"/>
        <end position="604"/>
    </location>
</feature>
<dbReference type="GO" id="GO:0043130">
    <property type="term" value="F:ubiquitin binding"/>
    <property type="evidence" value="ECO:0007669"/>
    <property type="project" value="InterPro"/>
</dbReference>
<evidence type="ECO:0000313" key="15">
    <source>
        <dbReference type="EMBL" id="OWF34775.1"/>
    </source>
</evidence>
<dbReference type="SMART" id="SM00546">
    <property type="entry name" value="CUE"/>
    <property type="match status" value="1"/>
</dbReference>
<dbReference type="GO" id="GO:0005783">
    <property type="term" value="C:endoplasmic reticulum"/>
    <property type="evidence" value="ECO:0007669"/>
    <property type="project" value="TreeGrafter"/>
</dbReference>
<comment type="subcellular location">
    <subcellularLocation>
        <location evidence="1">Membrane</location>
        <topology evidence="1">Multi-pass membrane protein</topology>
    </subcellularLocation>
</comment>
<evidence type="ECO:0000256" key="6">
    <source>
        <dbReference type="ARBA" id="ARBA00022771"/>
    </source>
</evidence>
<feature type="transmembrane region" description="Helical" evidence="12">
    <location>
        <begin position="12"/>
        <end position="33"/>
    </location>
</feature>
<dbReference type="InterPro" id="IPR001841">
    <property type="entry name" value="Znf_RING"/>
</dbReference>
<dbReference type="GO" id="GO:0006511">
    <property type="term" value="P:ubiquitin-dependent protein catabolic process"/>
    <property type="evidence" value="ECO:0007669"/>
    <property type="project" value="TreeGrafter"/>
</dbReference>
<dbReference type="PANTHER" id="PTHR15067:SF5">
    <property type="entry name" value="E3 UBIQUITIN-PROTEIN LIGASE AMFR"/>
    <property type="match status" value="1"/>
</dbReference>
<evidence type="ECO:0000256" key="5">
    <source>
        <dbReference type="ARBA" id="ARBA00022723"/>
    </source>
</evidence>
<feature type="compositionally biased region" description="Basic and acidic residues" evidence="11">
    <location>
        <begin position="408"/>
        <end position="419"/>
    </location>
</feature>
<comment type="caution">
    <text evidence="15">The sequence shown here is derived from an EMBL/GenBank/DDBJ whole genome shotgun (WGS) entry which is preliminary data.</text>
</comment>
<comment type="pathway">
    <text evidence="2">Protein modification; protein ubiquitination.</text>
</comment>
<dbReference type="SUPFAM" id="SSF57850">
    <property type="entry name" value="RING/U-box"/>
    <property type="match status" value="1"/>
</dbReference>
<feature type="transmembrane region" description="Helical" evidence="12">
    <location>
        <begin position="276"/>
        <end position="295"/>
    </location>
</feature>
<dbReference type="Pfam" id="PF25563">
    <property type="entry name" value="TPR_SYVN1_N"/>
    <property type="match status" value="1"/>
</dbReference>
<reference evidence="15 16" key="1">
    <citation type="journal article" date="2017" name="Nat. Ecol. Evol.">
        <title>Scallop genome provides insights into evolution of bilaterian karyotype and development.</title>
        <authorList>
            <person name="Wang S."/>
            <person name="Zhang J."/>
            <person name="Jiao W."/>
            <person name="Li J."/>
            <person name="Xun X."/>
            <person name="Sun Y."/>
            <person name="Guo X."/>
            <person name="Huan P."/>
            <person name="Dong B."/>
            <person name="Zhang L."/>
            <person name="Hu X."/>
            <person name="Sun X."/>
            <person name="Wang J."/>
            <person name="Zhao C."/>
            <person name="Wang Y."/>
            <person name="Wang D."/>
            <person name="Huang X."/>
            <person name="Wang R."/>
            <person name="Lv J."/>
            <person name="Li Y."/>
            <person name="Zhang Z."/>
            <person name="Liu B."/>
            <person name="Lu W."/>
            <person name="Hui Y."/>
            <person name="Liang J."/>
            <person name="Zhou Z."/>
            <person name="Hou R."/>
            <person name="Li X."/>
            <person name="Liu Y."/>
            <person name="Li H."/>
            <person name="Ning X."/>
            <person name="Lin Y."/>
            <person name="Zhao L."/>
            <person name="Xing Q."/>
            <person name="Dou J."/>
            <person name="Li Y."/>
            <person name="Mao J."/>
            <person name="Guo H."/>
            <person name="Dou H."/>
            <person name="Li T."/>
            <person name="Mu C."/>
            <person name="Jiang W."/>
            <person name="Fu Q."/>
            <person name="Fu X."/>
            <person name="Miao Y."/>
            <person name="Liu J."/>
            <person name="Yu Q."/>
            <person name="Li R."/>
            <person name="Liao H."/>
            <person name="Li X."/>
            <person name="Kong Y."/>
            <person name="Jiang Z."/>
            <person name="Chourrout D."/>
            <person name="Li R."/>
            <person name="Bao Z."/>
        </authorList>
    </citation>
    <scope>NUCLEOTIDE SEQUENCE [LARGE SCALE GENOMIC DNA]</scope>
    <source>
        <strain evidence="15 16">PY_sf001</strain>
    </source>
</reference>
<dbReference type="InterPro" id="IPR013083">
    <property type="entry name" value="Znf_RING/FYVE/PHD"/>
</dbReference>
<evidence type="ECO:0000256" key="1">
    <source>
        <dbReference type="ARBA" id="ARBA00004141"/>
    </source>
</evidence>
<dbReference type="GO" id="GO:0061630">
    <property type="term" value="F:ubiquitin protein ligase activity"/>
    <property type="evidence" value="ECO:0007669"/>
    <property type="project" value="TreeGrafter"/>
</dbReference>
<dbReference type="GO" id="GO:0030968">
    <property type="term" value="P:endoplasmic reticulum unfolded protein response"/>
    <property type="evidence" value="ECO:0007669"/>
    <property type="project" value="TreeGrafter"/>
</dbReference>
<evidence type="ECO:0000256" key="7">
    <source>
        <dbReference type="ARBA" id="ARBA00022833"/>
    </source>
</evidence>
<feature type="transmembrane region" description="Helical" evidence="12">
    <location>
        <begin position="235"/>
        <end position="255"/>
    </location>
</feature>
<organism evidence="15 16">
    <name type="scientific">Mizuhopecten yessoensis</name>
    <name type="common">Japanese scallop</name>
    <name type="synonym">Patinopecten yessoensis</name>
    <dbReference type="NCBI Taxonomy" id="6573"/>
    <lineage>
        <taxon>Eukaryota</taxon>
        <taxon>Metazoa</taxon>
        <taxon>Spiralia</taxon>
        <taxon>Lophotrochozoa</taxon>
        <taxon>Mollusca</taxon>
        <taxon>Bivalvia</taxon>
        <taxon>Autobranchia</taxon>
        <taxon>Pteriomorphia</taxon>
        <taxon>Pectinida</taxon>
        <taxon>Pectinoidea</taxon>
        <taxon>Pectinidae</taxon>
        <taxon>Mizuhopecten</taxon>
    </lineage>
</organism>
<evidence type="ECO:0000256" key="11">
    <source>
        <dbReference type="SAM" id="MobiDB-lite"/>
    </source>
</evidence>
<evidence type="ECO:0000256" key="9">
    <source>
        <dbReference type="ARBA" id="ARBA00023136"/>
    </source>
</evidence>
<feature type="compositionally biased region" description="Polar residues" evidence="11">
    <location>
        <begin position="671"/>
        <end position="682"/>
    </location>
</feature>
<dbReference type="FunFam" id="3.30.40.10:FF:000149">
    <property type="entry name" value="E3 ubiquitin-protein ligase AMFR"/>
    <property type="match status" value="1"/>
</dbReference>
<dbReference type="InterPro" id="IPR057992">
    <property type="entry name" value="TPR_SYVN1_N"/>
</dbReference>
<dbReference type="PROSITE" id="PS50089">
    <property type="entry name" value="ZF_RING_2"/>
    <property type="match status" value="1"/>
</dbReference>
<dbReference type="PANTHER" id="PTHR15067">
    <property type="entry name" value="E3 UBIQUITIN-PROTEIN LIGASE RNF8"/>
    <property type="match status" value="1"/>
</dbReference>
<dbReference type="Gene3D" id="1.10.8.10">
    <property type="entry name" value="DNA helicase RuvA subunit, C-terminal domain"/>
    <property type="match status" value="1"/>
</dbReference>
<evidence type="ECO:0000259" key="14">
    <source>
        <dbReference type="PROSITE" id="PS51140"/>
    </source>
</evidence>
<gene>
    <name evidence="15" type="ORF">KP79_PYT14174</name>
</gene>
<evidence type="ECO:0000256" key="4">
    <source>
        <dbReference type="ARBA" id="ARBA00022692"/>
    </source>
</evidence>
<dbReference type="OrthoDB" id="3824970at2759"/>
<dbReference type="EMBL" id="NEDP02076750">
    <property type="protein sequence ID" value="OWF34775.1"/>
    <property type="molecule type" value="Genomic_DNA"/>
</dbReference>
<dbReference type="GO" id="GO:0005829">
    <property type="term" value="C:cytosol"/>
    <property type="evidence" value="ECO:0007669"/>
    <property type="project" value="TreeGrafter"/>
</dbReference>
<dbReference type="GO" id="GO:0000151">
    <property type="term" value="C:ubiquitin ligase complex"/>
    <property type="evidence" value="ECO:0007669"/>
    <property type="project" value="TreeGrafter"/>
</dbReference>
<feature type="region of interest" description="Disordered" evidence="11">
    <location>
        <begin position="401"/>
        <end position="422"/>
    </location>
</feature>